<keyword evidence="1" id="KW-0614">Plasmid</keyword>
<organism evidence="1 2">
    <name type="scientific">Streptomyces camelliae</name>
    <dbReference type="NCBI Taxonomy" id="3004093"/>
    <lineage>
        <taxon>Bacteria</taxon>
        <taxon>Bacillati</taxon>
        <taxon>Actinomycetota</taxon>
        <taxon>Actinomycetes</taxon>
        <taxon>Kitasatosporales</taxon>
        <taxon>Streptomycetaceae</taxon>
        <taxon>Streptomyces</taxon>
    </lineage>
</organism>
<dbReference type="EMBL" id="CP115301">
    <property type="protein sequence ID" value="WBO69602.1"/>
    <property type="molecule type" value="Genomic_DNA"/>
</dbReference>
<reference evidence="1 2" key="1">
    <citation type="submission" date="2022-12" db="EMBL/GenBank/DDBJ databases">
        <title>HUAS 2-6.</title>
        <authorList>
            <person name="Mo P."/>
        </authorList>
    </citation>
    <scope>NUCLEOTIDE SEQUENCE [LARGE SCALE GENOMIC DNA]</scope>
    <source>
        <strain evidence="1 2">HUAS 2-6</strain>
        <plasmid evidence="1 2">punmamed1</plasmid>
    </source>
</reference>
<sequence>MPVALVHRVVSEAIASAPAGVLYGLIADATQWPLFFPHYVHVERLGFDGAQERLRSWVISEGRIHSWVASRELDVARRRVTFSHEMTDAPIESMSGELTVHSLGDRSRMELGLNFTVTGDAPADLAWAERVAHATGRAQLDRLAWLAEHWLKLDDLLLYFEDTVRFEGSSDAVIDFLYRAENWPAELRHMRSVHLVEKIPGVQVMSVDSLADGDAQHTESVRLCFPGAGRLVHKETVTSALVSAYTCEWSVEPDESGLVLTARHHVLLQEDAIAGVLGEHATVADAGQYVREELSRQGRLVLHQARRHAAGGVPVR</sequence>
<protein>
    <submittedName>
        <fullName evidence="1">SRPBCC family protein</fullName>
    </submittedName>
</protein>
<name>A0ABY7PIN4_9ACTN</name>
<dbReference type="Proteomes" id="UP001212326">
    <property type="component" value="Plasmid punmamed1"/>
</dbReference>
<dbReference type="Pfam" id="PF10604">
    <property type="entry name" value="Polyketide_cyc2"/>
    <property type="match status" value="1"/>
</dbReference>
<keyword evidence="2" id="KW-1185">Reference proteome</keyword>
<dbReference type="InterPro" id="IPR023393">
    <property type="entry name" value="START-like_dom_sf"/>
</dbReference>
<dbReference type="RefSeq" id="WP_270086779.1">
    <property type="nucleotide sequence ID" value="NZ_CP115301.1"/>
</dbReference>
<accession>A0ABY7PIN4</accession>
<dbReference type="InterPro" id="IPR019587">
    <property type="entry name" value="Polyketide_cyclase/dehydratase"/>
</dbReference>
<geneLocation type="plasmid" evidence="1 2">
    <name>punmamed1</name>
</geneLocation>
<evidence type="ECO:0000313" key="2">
    <source>
        <dbReference type="Proteomes" id="UP001212326"/>
    </source>
</evidence>
<evidence type="ECO:0000313" key="1">
    <source>
        <dbReference type="EMBL" id="WBO69602.1"/>
    </source>
</evidence>
<proteinExistence type="predicted"/>
<gene>
    <name evidence="1" type="ORF">O1G22_43435</name>
</gene>
<dbReference type="CDD" id="cd08861">
    <property type="entry name" value="OtcD1_ARO-CYC_like"/>
    <property type="match status" value="1"/>
</dbReference>
<dbReference type="SUPFAM" id="SSF55961">
    <property type="entry name" value="Bet v1-like"/>
    <property type="match status" value="2"/>
</dbReference>
<dbReference type="Gene3D" id="3.30.530.20">
    <property type="match status" value="2"/>
</dbReference>